<evidence type="ECO:0000313" key="2">
    <source>
        <dbReference type="Proteomes" id="UP001195483"/>
    </source>
</evidence>
<name>A0AAE0W3G6_9BIVA</name>
<comment type="caution">
    <text evidence="1">The sequence shown here is derived from an EMBL/GenBank/DDBJ whole genome shotgun (WGS) entry which is preliminary data.</text>
</comment>
<evidence type="ECO:0000313" key="1">
    <source>
        <dbReference type="EMBL" id="KAK3600091.1"/>
    </source>
</evidence>
<reference evidence="1" key="1">
    <citation type="journal article" date="2021" name="Genome Biol. Evol.">
        <title>A High-Quality Reference Genome for a Parasitic Bivalve with Doubly Uniparental Inheritance (Bivalvia: Unionida).</title>
        <authorList>
            <person name="Smith C.H."/>
        </authorList>
    </citation>
    <scope>NUCLEOTIDE SEQUENCE</scope>
    <source>
        <strain evidence="1">CHS0354</strain>
    </source>
</reference>
<dbReference type="EMBL" id="JAEAOA010000234">
    <property type="protein sequence ID" value="KAK3600091.1"/>
    <property type="molecule type" value="Genomic_DNA"/>
</dbReference>
<organism evidence="1 2">
    <name type="scientific">Potamilus streckersoni</name>
    <dbReference type="NCBI Taxonomy" id="2493646"/>
    <lineage>
        <taxon>Eukaryota</taxon>
        <taxon>Metazoa</taxon>
        <taxon>Spiralia</taxon>
        <taxon>Lophotrochozoa</taxon>
        <taxon>Mollusca</taxon>
        <taxon>Bivalvia</taxon>
        <taxon>Autobranchia</taxon>
        <taxon>Heteroconchia</taxon>
        <taxon>Palaeoheterodonta</taxon>
        <taxon>Unionida</taxon>
        <taxon>Unionoidea</taxon>
        <taxon>Unionidae</taxon>
        <taxon>Ambleminae</taxon>
        <taxon>Lampsilini</taxon>
        <taxon>Potamilus</taxon>
    </lineage>
</organism>
<proteinExistence type="predicted"/>
<keyword evidence="2" id="KW-1185">Reference proteome</keyword>
<reference evidence="1" key="3">
    <citation type="submission" date="2023-05" db="EMBL/GenBank/DDBJ databases">
        <authorList>
            <person name="Smith C.H."/>
        </authorList>
    </citation>
    <scope>NUCLEOTIDE SEQUENCE</scope>
    <source>
        <strain evidence="1">CHS0354</strain>
        <tissue evidence="1">Mantle</tissue>
    </source>
</reference>
<gene>
    <name evidence="1" type="ORF">CHS0354_002928</name>
</gene>
<accession>A0AAE0W3G6</accession>
<dbReference type="AlphaFoldDB" id="A0AAE0W3G6"/>
<protein>
    <submittedName>
        <fullName evidence="1">Uncharacterized protein</fullName>
    </submittedName>
</protein>
<sequence length="96" mass="10877">MIPICVRYATIHGTILEQNAFFLGNVIKLQPGQEAGTVYACINSPSLKCAKNFKLSDHCTILKDERPRIADPPCVLPLVRYTHNYQKYLESRLLTL</sequence>
<dbReference type="Proteomes" id="UP001195483">
    <property type="component" value="Unassembled WGS sequence"/>
</dbReference>
<reference evidence="1" key="2">
    <citation type="journal article" date="2021" name="Genome Biol. Evol.">
        <title>Developing a high-quality reference genome for a parasitic bivalve with doubly uniparental inheritance (Bivalvia: Unionida).</title>
        <authorList>
            <person name="Smith C.H."/>
        </authorList>
    </citation>
    <scope>NUCLEOTIDE SEQUENCE</scope>
    <source>
        <strain evidence="1">CHS0354</strain>
        <tissue evidence="1">Mantle</tissue>
    </source>
</reference>